<dbReference type="RefSeq" id="WP_345390299.1">
    <property type="nucleotide sequence ID" value="NZ_BAABLA010000004.1"/>
</dbReference>
<dbReference type="InterPro" id="IPR024414">
    <property type="entry name" value="Uncharacterised_PrgI"/>
</dbReference>
<keyword evidence="1" id="KW-0812">Transmembrane</keyword>
<gene>
    <name evidence="2" type="ORF">ACFQGD_07420</name>
</gene>
<reference evidence="3" key="1">
    <citation type="journal article" date="2019" name="Int. J. Syst. Evol. Microbiol.">
        <title>The Global Catalogue of Microorganisms (GCM) 10K type strain sequencing project: providing services to taxonomists for standard genome sequencing and annotation.</title>
        <authorList>
            <consortium name="The Broad Institute Genomics Platform"/>
            <consortium name="The Broad Institute Genome Sequencing Center for Infectious Disease"/>
            <person name="Wu L."/>
            <person name="Ma J."/>
        </authorList>
    </citation>
    <scope>NUCLEOTIDE SEQUENCE [LARGE SCALE GENOMIC DNA]</scope>
    <source>
        <strain evidence="3">KCTC 32255</strain>
    </source>
</reference>
<name>A0ABW2BXM7_9PSEU</name>
<feature type="transmembrane region" description="Helical" evidence="1">
    <location>
        <begin position="46"/>
        <end position="69"/>
    </location>
</feature>
<evidence type="ECO:0000313" key="2">
    <source>
        <dbReference type="EMBL" id="MFC6866973.1"/>
    </source>
</evidence>
<accession>A0ABW2BXM7</accession>
<dbReference type="EMBL" id="JBHSXX010000001">
    <property type="protein sequence ID" value="MFC6866973.1"/>
    <property type="molecule type" value="Genomic_DNA"/>
</dbReference>
<dbReference type="Proteomes" id="UP001596337">
    <property type="component" value="Unassembled WGS sequence"/>
</dbReference>
<keyword evidence="3" id="KW-1185">Reference proteome</keyword>
<feature type="transmembrane region" description="Helical" evidence="1">
    <location>
        <begin position="21"/>
        <end position="40"/>
    </location>
</feature>
<evidence type="ECO:0000256" key="1">
    <source>
        <dbReference type="SAM" id="Phobius"/>
    </source>
</evidence>
<dbReference type="Pfam" id="PF12666">
    <property type="entry name" value="PrgI"/>
    <property type="match status" value="1"/>
</dbReference>
<protein>
    <submittedName>
        <fullName evidence="2">PrgI family protein</fullName>
    </submittedName>
</protein>
<proteinExistence type="predicted"/>
<keyword evidence="1" id="KW-0472">Membrane</keyword>
<organism evidence="2 3">
    <name type="scientific">Haloechinothrix salitolerans</name>
    <dbReference type="NCBI Taxonomy" id="926830"/>
    <lineage>
        <taxon>Bacteria</taxon>
        <taxon>Bacillati</taxon>
        <taxon>Actinomycetota</taxon>
        <taxon>Actinomycetes</taxon>
        <taxon>Pseudonocardiales</taxon>
        <taxon>Pseudonocardiaceae</taxon>
        <taxon>Haloechinothrix</taxon>
    </lineage>
</organism>
<sequence length="347" mass="37376">MTQSVRIPADVDREDRILAGFTARQVLVMAVTALVLYGGWQTARAIVPVTAYLVVAAPLGVAVCVMVVVRRDGVTLDRLFLAAIRQRLQPRRRVPAGQRAAVVPDWLADVADSTDAAPPGQLQLPATGVTEAGVVDLGADGLALIGVCSTVNFALRTPAEQQALTTAFGRYLHSLSGRVQILVRVQRLDLSEEIADLRHRAQSLPHPALEQAALDHAEYLERLGEQADLLRRQVLLVLREPVSAAPPDSVSLLRHLWLRSRSGDREEHSAGTRRAATSRLLRRMHEASELLAPAGIEVTTLDAAHASAVLTAATNPDSLFPPSPEMAGPDEVITTAASTDWDVDEEV</sequence>
<comment type="caution">
    <text evidence="2">The sequence shown here is derived from an EMBL/GenBank/DDBJ whole genome shotgun (WGS) entry which is preliminary data.</text>
</comment>
<keyword evidence="1" id="KW-1133">Transmembrane helix</keyword>
<evidence type="ECO:0000313" key="3">
    <source>
        <dbReference type="Proteomes" id="UP001596337"/>
    </source>
</evidence>